<dbReference type="AlphaFoldDB" id="A0A6M1S2W8"/>
<organism evidence="2 3">
    <name type="scientific">Rhizobium daejeonense</name>
    <dbReference type="NCBI Taxonomy" id="240521"/>
    <lineage>
        <taxon>Bacteria</taxon>
        <taxon>Pseudomonadati</taxon>
        <taxon>Pseudomonadota</taxon>
        <taxon>Alphaproteobacteria</taxon>
        <taxon>Hyphomicrobiales</taxon>
        <taxon>Rhizobiaceae</taxon>
        <taxon>Rhizobium/Agrobacterium group</taxon>
        <taxon>Rhizobium</taxon>
    </lineage>
</organism>
<protein>
    <submittedName>
        <fullName evidence="2">Uncharacterized protein</fullName>
    </submittedName>
</protein>
<accession>A0A6M1S2W8</accession>
<keyword evidence="1" id="KW-0732">Signal</keyword>
<gene>
    <name evidence="2" type="ORF">G6N76_07960</name>
</gene>
<sequence>MKISAGSLALALIVTATAMLEPLTAAVAFAQSGGTIVNSQSNRPKPQPGVRPQRYYCAVDPPASAKISGQFTCPAEPGRVGGRCRCANVTGSGTLYTY</sequence>
<reference evidence="2 3" key="1">
    <citation type="submission" date="2020-02" db="EMBL/GenBank/DDBJ databases">
        <title>Genome sequence of the type strain CCBAU10050 of Rhizobium daejeonense.</title>
        <authorList>
            <person name="Gao J."/>
            <person name="Sun J."/>
        </authorList>
    </citation>
    <scope>NUCLEOTIDE SEQUENCE [LARGE SCALE GENOMIC DNA]</scope>
    <source>
        <strain evidence="2 3">CCBAU10050</strain>
    </source>
</reference>
<feature type="chain" id="PRO_5026841911" evidence="1">
    <location>
        <begin position="19"/>
        <end position="98"/>
    </location>
</feature>
<evidence type="ECO:0000313" key="3">
    <source>
        <dbReference type="Proteomes" id="UP000477849"/>
    </source>
</evidence>
<dbReference type="EMBL" id="JAAKZH010000002">
    <property type="protein sequence ID" value="NGO63607.1"/>
    <property type="molecule type" value="Genomic_DNA"/>
</dbReference>
<dbReference type="Proteomes" id="UP000477849">
    <property type="component" value="Unassembled WGS sequence"/>
</dbReference>
<evidence type="ECO:0000256" key="1">
    <source>
        <dbReference type="SAM" id="SignalP"/>
    </source>
</evidence>
<evidence type="ECO:0000313" key="2">
    <source>
        <dbReference type="EMBL" id="NGO63607.1"/>
    </source>
</evidence>
<feature type="signal peptide" evidence="1">
    <location>
        <begin position="1"/>
        <end position="18"/>
    </location>
</feature>
<name>A0A6M1S2W8_9HYPH</name>
<dbReference type="RefSeq" id="WP_163903861.1">
    <property type="nucleotide sequence ID" value="NZ_CP048427.1"/>
</dbReference>
<proteinExistence type="predicted"/>
<keyword evidence="3" id="KW-1185">Reference proteome</keyword>
<comment type="caution">
    <text evidence="2">The sequence shown here is derived from an EMBL/GenBank/DDBJ whole genome shotgun (WGS) entry which is preliminary data.</text>
</comment>